<dbReference type="SUPFAM" id="SSF53474">
    <property type="entry name" value="alpha/beta-Hydrolases"/>
    <property type="match status" value="1"/>
</dbReference>
<gene>
    <name evidence="1" type="ORF">JVT61DRAFT_6502</name>
</gene>
<evidence type="ECO:0000313" key="2">
    <source>
        <dbReference type="Proteomes" id="UP000683000"/>
    </source>
</evidence>
<dbReference type="OrthoDB" id="2679944at2759"/>
<sequence length="53" mass="5961">MATLCTSTWGDPTAIKHVLLIHGMTASSQTWHRIAQEFASRGNFLQSNRYSTH</sequence>
<accession>A0A8I3A8D6</accession>
<dbReference type="EMBL" id="JAGFBS010000022">
    <property type="protein sequence ID" value="KAG6373355.1"/>
    <property type="molecule type" value="Genomic_DNA"/>
</dbReference>
<protein>
    <submittedName>
        <fullName evidence="1">Uncharacterized protein</fullName>
    </submittedName>
</protein>
<evidence type="ECO:0000313" key="1">
    <source>
        <dbReference type="EMBL" id="KAG6373355.1"/>
    </source>
</evidence>
<organism evidence="1 2">
    <name type="scientific">Boletus reticuloceps</name>
    <dbReference type="NCBI Taxonomy" id="495285"/>
    <lineage>
        <taxon>Eukaryota</taxon>
        <taxon>Fungi</taxon>
        <taxon>Dikarya</taxon>
        <taxon>Basidiomycota</taxon>
        <taxon>Agaricomycotina</taxon>
        <taxon>Agaricomycetes</taxon>
        <taxon>Agaricomycetidae</taxon>
        <taxon>Boletales</taxon>
        <taxon>Boletineae</taxon>
        <taxon>Boletaceae</taxon>
        <taxon>Boletoideae</taxon>
        <taxon>Boletus</taxon>
    </lineage>
</organism>
<dbReference type="AlphaFoldDB" id="A0A8I3A8D6"/>
<dbReference type="InterPro" id="IPR029058">
    <property type="entry name" value="AB_hydrolase_fold"/>
</dbReference>
<proteinExistence type="predicted"/>
<reference evidence="1" key="1">
    <citation type="submission" date="2021-03" db="EMBL/GenBank/DDBJ databases">
        <title>Evolutionary innovations through gain and loss of genes in the ectomycorrhizal Boletales.</title>
        <authorList>
            <person name="Wu G."/>
            <person name="Miyauchi S."/>
            <person name="Morin E."/>
            <person name="Yang Z.-L."/>
            <person name="Xu J."/>
            <person name="Martin F.M."/>
        </authorList>
    </citation>
    <scope>NUCLEOTIDE SEQUENCE</scope>
    <source>
        <strain evidence="1">BR01</strain>
    </source>
</reference>
<name>A0A8I3A8D6_9AGAM</name>
<comment type="caution">
    <text evidence="1">The sequence shown here is derived from an EMBL/GenBank/DDBJ whole genome shotgun (WGS) entry which is preliminary data.</text>
</comment>
<dbReference type="Gene3D" id="3.40.50.1820">
    <property type="entry name" value="alpha/beta hydrolase"/>
    <property type="match status" value="1"/>
</dbReference>
<keyword evidence="2" id="KW-1185">Reference proteome</keyword>
<dbReference type="Proteomes" id="UP000683000">
    <property type="component" value="Unassembled WGS sequence"/>
</dbReference>